<comment type="subcellular location">
    <subcellularLocation>
        <location evidence="1 15">Endoplasmic reticulum membrane</location>
        <topology evidence="1 15">Multi-pass membrane protein</topology>
    </subcellularLocation>
</comment>
<evidence type="ECO:0000256" key="15">
    <source>
        <dbReference type="RuleBase" id="RU366005"/>
    </source>
</evidence>
<dbReference type="GO" id="GO:0071586">
    <property type="term" value="P:CAAX-box protein processing"/>
    <property type="evidence" value="ECO:0007669"/>
    <property type="project" value="UniProtKB-UniRule"/>
</dbReference>
<feature type="transmembrane region" description="Helical" evidence="15">
    <location>
        <begin position="196"/>
        <end position="219"/>
    </location>
</feature>
<feature type="transmembrane region" description="Helical" evidence="15">
    <location>
        <begin position="115"/>
        <end position="137"/>
    </location>
</feature>
<organism evidence="18 19">
    <name type="scientific">Lachancea meyersii CBS 8951</name>
    <dbReference type="NCBI Taxonomy" id="1266667"/>
    <lineage>
        <taxon>Eukaryota</taxon>
        <taxon>Fungi</taxon>
        <taxon>Dikarya</taxon>
        <taxon>Ascomycota</taxon>
        <taxon>Saccharomycotina</taxon>
        <taxon>Saccharomycetes</taxon>
        <taxon>Saccharomycetales</taxon>
        <taxon>Saccharomycetaceae</taxon>
        <taxon>Lachancea</taxon>
    </lineage>
</organism>
<comment type="function">
    <text evidence="15">Proteolytically removes the C-terminal three residues of farnesylated proteins.</text>
</comment>
<dbReference type="OrthoDB" id="360839at2759"/>
<evidence type="ECO:0000256" key="13">
    <source>
        <dbReference type="PIRSR" id="PIRSR627057-1"/>
    </source>
</evidence>
<dbReference type="InterPro" id="IPR001915">
    <property type="entry name" value="Peptidase_M48"/>
</dbReference>
<evidence type="ECO:0000313" key="19">
    <source>
        <dbReference type="Proteomes" id="UP000191144"/>
    </source>
</evidence>
<dbReference type="CDD" id="cd07343">
    <property type="entry name" value="M48A_Zmpste24p_like"/>
    <property type="match status" value="1"/>
</dbReference>
<evidence type="ECO:0000256" key="14">
    <source>
        <dbReference type="PIRSR" id="PIRSR627057-2"/>
    </source>
</evidence>
<feature type="binding site" evidence="14">
    <location>
        <position position="392"/>
    </location>
    <ligand>
        <name>Zn(2+)</name>
        <dbReference type="ChEBI" id="CHEBI:29105"/>
        <note>catalytic</note>
    </ligand>
</feature>
<dbReference type="InterPro" id="IPR032456">
    <property type="entry name" value="Peptidase_M48_N"/>
</dbReference>
<comment type="cofactor">
    <cofactor evidence="14 15">
        <name>Zn(2+)</name>
        <dbReference type="ChEBI" id="CHEBI:29105"/>
    </cofactor>
    <text evidence="14 15">Binds 1 zinc ion per subunit.</text>
</comment>
<reference evidence="19" key="1">
    <citation type="submission" date="2016-03" db="EMBL/GenBank/DDBJ databases">
        <authorList>
            <person name="Devillers Hugo."/>
        </authorList>
    </citation>
    <scope>NUCLEOTIDE SEQUENCE [LARGE SCALE GENOMIC DNA]</scope>
</reference>
<evidence type="ECO:0000256" key="10">
    <source>
        <dbReference type="ARBA" id="ARBA00023136"/>
    </source>
</evidence>
<evidence type="ECO:0000256" key="11">
    <source>
        <dbReference type="ARBA" id="ARBA00044456"/>
    </source>
</evidence>
<evidence type="ECO:0000259" key="16">
    <source>
        <dbReference type="Pfam" id="PF01435"/>
    </source>
</evidence>
<feature type="transmembrane region" description="Helical" evidence="15">
    <location>
        <begin position="172"/>
        <end position="190"/>
    </location>
</feature>
<evidence type="ECO:0000256" key="5">
    <source>
        <dbReference type="ARBA" id="ARBA00022801"/>
    </source>
</evidence>
<keyword evidence="4 14" id="KW-0479">Metal-binding</keyword>
<accession>A0A1G4JRE9</accession>
<protein>
    <recommendedName>
        <fullName evidence="15">CAAX prenyl protease</fullName>
        <ecNumber evidence="15">3.4.24.84</ecNumber>
    </recommendedName>
</protein>
<dbReference type="GO" id="GO:0004222">
    <property type="term" value="F:metalloendopeptidase activity"/>
    <property type="evidence" value="ECO:0007669"/>
    <property type="project" value="UniProtKB-UniRule"/>
</dbReference>
<keyword evidence="10 15" id="KW-0472">Membrane</keyword>
<keyword evidence="6 15" id="KW-0256">Endoplasmic reticulum</keyword>
<dbReference type="InterPro" id="IPR027057">
    <property type="entry name" value="CAXX_Prtase_1"/>
</dbReference>
<dbReference type="Pfam" id="PF16491">
    <property type="entry name" value="Peptidase_M48_N"/>
    <property type="match status" value="1"/>
</dbReference>
<feature type="binding site" evidence="14">
    <location>
        <position position="303"/>
    </location>
    <ligand>
        <name>Zn(2+)</name>
        <dbReference type="ChEBI" id="CHEBI:29105"/>
        <note>catalytic</note>
    </ligand>
</feature>
<feature type="domain" description="Peptidase M48" evidence="16">
    <location>
        <begin position="228"/>
        <end position="448"/>
    </location>
</feature>
<evidence type="ECO:0000256" key="6">
    <source>
        <dbReference type="ARBA" id="ARBA00022824"/>
    </source>
</evidence>
<name>A0A1G4JRE9_9SACH</name>
<comment type="similarity">
    <text evidence="12 15">Belongs to the peptidase M48A family.</text>
</comment>
<keyword evidence="5 15" id="KW-0378">Hydrolase</keyword>
<keyword evidence="8 15" id="KW-1133">Transmembrane helix</keyword>
<keyword evidence="2 15" id="KW-0645">Protease</keyword>
<feature type="binding site" evidence="14">
    <location>
        <position position="299"/>
    </location>
    <ligand>
        <name>Zn(2+)</name>
        <dbReference type="ChEBI" id="CHEBI:29105"/>
        <note>catalytic</note>
    </ligand>
</feature>
<dbReference type="EC" id="3.4.24.84" evidence="15"/>
<sequence length="455" mass="51760">MSFVDLLQRMLDNPNIPWKTVITAFTLGQFGFETYLNYRQYRTLGNATLPKQLENEIDAETLRKSDEYSRSKMKFSMFSSAFSLLENLAVIKYNLFPRVWHLGVALARRLPIKFLATSTIGQSLLFFTVLSNLSAILQLPSSYYQHFVLEEKYGFNKLTVGLWISDKIKGSLLSVALGMPLMYAFLKIFDAFQGNFLAYICGFVLVVQILAMTLIPVFIMPLFNKFTPLEDGDLKESIEALARRVQFPLDKIFVVDGSKRSSHSNAYFTGLPFTSKRIVLYDTLVRDSSVDEITAVLAHEIGHWQKNHILRMLAFSEVHIAFMFSLFSAAYQNRSLYAAFGFFLGPGASPSSSIVITPQLPVLIGFMLFNDLLQPLDCVMNFGINLLSRLHEYQADAYAKNLGYQKDLCRALINLQVKNLSTMNVDSMYSSYHYSHPTLPERLEALDHVSERKSE</sequence>
<keyword evidence="7 14" id="KW-0862">Zinc</keyword>
<comment type="caution">
    <text evidence="15">Lacks conserved residue(s) required for the propagation of feature annotation.</text>
</comment>
<dbReference type="GO" id="GO:0005789">
    <property type="term" value="C:endoplasmic reticulum membrane"/>
    <property type="evidence" value="ECO:0007669"/>
    <property type="project" value="UniProtKB-SubCell"/>
</dbReference>
<evidence type="ECO:0000256" key="1">
    <source>
        <dbReference type="ARBA" id="ARBA00004477"/>
    </source>
</evidence>
<dbReference type="AlphaFoldDB" id="A0A1G4JRE9"/>
<dbReference type="Proteomes" id="UP000191144">
    <property type="component" value="Chromosome F"/>
</dbReference>
<dbReference type="GO" id="GO:0046872">
    <property type="term" value="F:metal ion binding"/>
    <property type="evidence" value="ECO:0007669"/>
    <property type="project" value="UniProtKB-UniRule"/>
</dbReference>
<feature type="active site" description="Proton donor" evidence="13">
    <location>
        <position position="396"/>
    </location>
</feature>
<evidence type="ECO:0000259" key="17">
    <source>
        <dbReference type="Pfam" id="PF16491"/>
    </source>
</evidence>
<evidence type="ECO:0000256" key="9">
    <source>
        <dbReference type="ARBA" id="ARBA00023049"/>
    </source>
</evidence>
<evidence type="ECO:0000256" key="4">
    <source>
        <dbReference type="ARBA" id="ARBA00022723"/>
    </source>
</evidence>
<evidence type="ECO:0000256" key="12">
    <source>
        <dbReference type="ARBA" id="ARBA00060927"/>
    </source>
</evidence>
<comment type="catalytic activity">
    <reaction evidence="11 15">
        <text>Hydrolyzes the peptide bond -P2-(S-farnesyl or geranylgeranyl)C-P1'-P2'-P3'-COOH where P1' and P2' are amino acids with aliphatic side chains and P3' is any C-terminal residue.</text>
        <dbReference type="EC" id="3.4.24.84"/>
    </reaction>
</comment>
<feature type="active site" evidence="13">
    <location>
        <position position="300"/>
    </location>
</feature>
<keyword evidence="3 15" id="KW-0812">Transmembrane</keyword>
<dbReference type="FunFam" id="3.30.2010.10:FF:000002">
    <property type="entry name" value="CAAX prenyl protease"/>
    <property type="match status" value="1"/>
</dbReference>
<evidence type="ECO:0000256" key="3">
    <source>
        <dbReference type="ARBA" id="ARBA00022692"/>
    </source>
</evidence>
<evidence type="ECO:0000256" key="8">
    <source>
        <dbReference type="ARBA" id="ARBA00022989"/>
    </source>
</evidence>
<evidence type="ECO:0000256" key="2">
    <source>
        <dbReference type="ARBA" id="ARBA00022670"/>
    </source>
</evidence>
<proteinExistence type="inferred from homology"/>
<dbReference type="PANTHER" id="PTHR10120">
    <property type="entry name" value="CAAX PRENYL PROTEASE 1"/>
    <property type="match status" value="1"/>
</dbReference>
<dbReference type="Gene3D" id="3.30.2010.10">
    <property type="entry name" value="Metalloproteases ('zincins'), catalytic domain"/>
    <property type="match status" value="1"/>
</dbReference>
<dbReference type="EMBL" id="LT598477">
    <property type="protein sequence ID" value="SCU93409.1"/>
    <property type="molecule type" value="Genomic_DNA"/>
</dbReference>
<dbReference type="Pfam" id="PF01435">
    <property type="entry name" value="Peptidase_M48"/>
    <property type="match status" value="1"/>
</dbReference>
<evidence type="ECO:0000313" key="18">
    <source>
        <dbReference type="EMBL" id="SCU93409.1"/>
    </source>
</evidence>
<gene>
    <name evidence="18" type="ORF">LAME_0F03708G</name>
</gene>
<evidence type="ECO:0000256" key="7">
    <source>
        <dbReference type="ARBA" id="ARBA00022833"/>
    </source>
</evidence>
<keyword evidence="9 15" id="KW-0482">Metalloprotease</keyword>
<feature type="domain" description="CAAX prenyl protease 1 N-terminal" evidence="17">
    <location>
        <begin position="40"/>
        <end position="225"/>
    </location>
</feature>
<keyword evidence="19" id="KW-1185">Reference proteome</keyword>